<evidence type="ECO:0000259" key="4">
    <source>
        <dbReference type="PROSITE" id="PS51085"/>
    </source>
</evidence>
<keyword evidence="2" id="KW-0408">Iron</keyword>
<evidence type="ECO:0000313" key="6">
    <source>
        <dbReference type="EMBL" id="GIM87557.1"/>
    </source>
</evidence>
<dbReference type="InterPro" id="IPR001041">
    <property type="entry name" value="2Fe-2S_ferredoxin-type"/>
</dbReference>
<dbReference type="Pfam" id="PF00111">
    <property type="entry name" value="Fer2"/>
    <property type="match status" value="1"/>
</dbReference>
<sequence>MTTTAAPDAGRSAGDVHYPVTLTTADGVRLDIAVPDGGDVVTAARGAGLVLPSQCGQGTCGSCHATARGAYRLGPHSPAALPPEQEAVGGVLLCRTYPLGGVQVQVSYPRSRIVDGGIGRREGTIEAVTSIAHDTVWLRVQAAPDAAAGTGVEFDPGQFVELQLPGDDRRRAYSMANTPNWDGELEFLIRLHEGGYFSGYLADLLAGRRPLGERIVLHGPTGAFALRESGLRPRWFVAGGTGLAPLLSLLRRMAEWGEPHPARLLYGVTAEHDLPDLPVLAEITDALPGFELVPCVWQPGPTWTGRCGTPADVLAEDLAGLRVTAAPDVYVCGPPLLVDAVQQVVRAAGLPDGHVVTERVLPT</sequence>
<protein>
    <submittedName>
        <fullName evidence="6">CDP-6-deoxy-delta-3,4-glucoseen reductase</fullName>
    </submittedName>
    <submittedName>
        <fullName evidence="7">NAD(P)H-flavin reductase</fullName>
    </submittedName>
</protein>
<dbReference type="SUPFAM" id="SSF52343">
    <property type="entry name" value="Ferredoxin reductase-like, C-terminal NADP-linked domain"/>
    <property type="match status" value="1"/>
</dbReference>
<dbReference type="InterPro" id="IPR001433">
    <property type="entry name" value="OxRdtase_FAD/NAD-bd"/>
</dbReference>
<dbReference type="Gene3D" id="3.10.20.30">
    <property type="match status" value="1"/>
</dbReference>
<keyword evidence="3" id="KW-0411">Iron-sulfur</keyword>
<keyword evidence="9" id="KW-1185">Reference proteome</keyword>
<evidence type="ECO:0000256" key="3">
    <source>
        <dbReference type="ARBA" id="ARBA00023014"/>
    </source>
</evidence>
<dbReference type="PROSITE" id="PS00197">
    <property type="entry name" value="2FE2S_FER_1"/>
    <property type="match status" value="1"/>
</dbReference>
<reference evidence="7 8" key="1">
    <citation type="submission" date="2019-06" db="EMBL/GenBank/DDBJ databases">
        <title>Sequencing the genomes of 1000 actinobacteria strains.</title>
        <authorList>
            <person name="Klenk H.-P."/>
        </authorList>
    </citation>
    <scope>NUCLEOTIDE SEQUENCE [LARGE SCALE GENOMIC DNA]</scope>
    <source>
        <strain evidence="7 8">DSM 44819</strain>
    </source>
</reference>
<dbReference type="InterPro" id="IPR008333">
    <property type="entry name" value="Cbr1-like_FAD-bd_dom"/>
</dbReference>
<keyword evidence="2" id="KW-0001">2Fe-2S</keyword>
<dbReference type="CDD" id="cd06210">
    <property type="entry name" value="MMO_FAD_NAD_binding"/>
    <property type="match status" value="1"/>
</dbReference>
<dbReference type="Proteomes" id="UP000677457">
    <property type="component" value="Unassembled WGS sequence"/>
</dbReference>
<evidence type="ECO:0000259" key="5">
    <source>
        <dbReference type="PROSITE" id="PS51384"/>
    </source>
</evidence>
<dbReference type="Gene3D" id="3.40.50.80">
    <property type="entry name" value="Nucleotide-binding domain of ferredoxin-NADP reductase (FNR) module"/>
    <property type="match status" value="1"/>
</dbReference>
<evidence type="ECO:0000313" key="9">
    <source>
        <dbReference type="Proteomes" id="UP000677457"/>
    </source>
</evidence>
<dbReference type="SUPFAM" id="SSF54292">
    <property type="entry name" value="2Fe-2S ferredoxin-like"/>
    <property type="match status" value="1"/>
</dbReference>
<gene>
    <name evidence="6" type="primary">ascD</name>
    <name evidence="7" type="ORF">FB564_1795</name>
    <name evidence="6" type="ORF">Sar04_42930</name>
</gene>
<name>A0A542XLF4_SALAC</name>
<dbReference type="SUPFAM" id="SSF63380">
    <property type="entry name" value="Riboflavin synthase domain-like"/>
    <property type="match status" value="1"/>
</dbReference>
<keyword evidence="2" id="KW-0479">Metal-binding</keyword>
<dbReference type="PROSITE" id="PS51384">
    <property type="entry name" value="FAD_FR"/>
    <property type="match status" value="1"/>
</dbReference>
<dbReference type="Proteomes" id="UP000315983">
    <property type="component" value="Unassembled WGS sequence"/>
</dbReference>
<dbReference type="InterPro" id="IPR036010">
    <property type="entry name" value="2Fe-2S_ferredoxin-like_sf"/>
</dbReference>
<dbReference type="PANTHER" id="PTHR47354:SF5">
    <property type="entry name" value="PROTEIN RFBI"/>
    <property type="match status" value="1"/>
</dbReference>
<dbReference type="GO" id="GO:0016491">
    <property type="term" value="F:oxidoreductase activity"/>
    <property type="evidence" value="ECO:0007669"/>
    <property type="project" value="InterPro"/>
</dbReference>
<evidence type="ECO:0000313" key="7">
    <source>
        <dbReference type="EMBL" id="TQL36685.1"/>
    </source>
</evidence>
<evidence type="ECO:0000313" key="8">
    <source>
        <dbReference type="Proteomes" id="UP000315983"/>
    </source>
</evidence>
<dbReference type="PROSITE" id="PS51085">
    <property type="entry name" value="2FE2S_FER_2"/>
    <property type="match status" value="1"/>
</dbReference>
<organism evidence="7 8">
    <name type="scientific">Salinispora arenicola</name>
    <dbReference type="NCBI Taxonomy" id="168697"/>
    <lineage>
        <taxon>Bacteria</taxon>
        <taxon>Bacillati</taxon>
        <taxon>Actinomycetota</taxon>
        <taxon>Actinomycetes</taxon>
        <taxon>Micromonosporales</taxon>
        <taxon>Micromonosporaceae</taxon>
        <taxon>Salinispora</taxon>
    </lineage>
</organism>
<comment type="cofactor">
    <cofactor evidence="1">
        <name>FAD</name>
        <dbReference type="ChEBI" id="CHEBI:57692"/>
    </cofactor>
</comment>
<dbReference type="InterPro" id="IPR050415">
    <property type="entry name" value="MRET"/>
</dbReference>
<dbReference type="RefSeq" id="WP_018802138.1">
    <property type="nucleotide sequence ID" value="NZ_BOQM01000044.1"/>
</dbReference>
<dbReference type="PRINTS" id="PR00410">
    <property type="entry name" value="PHEHYDRXLASE"/>
</dbReference>
<comment type="caution">
    <text evidence="7">The sequence shown here is derived from an EMBL/GenBank/DDBJ whole genome shotgun (WGS) entry which is preliminary data.</text>
</comment>
<dbReference type="Pfam" id="PF00175">
    <property type="entry name" value="NAD_binding_1"/>
    <property type="match status" value="1"/>
</dbReference>
<dbReference type="EMBL" id="BOQM01000044">
    <property type="protein sequence ID" value="GIM87557.1"/>
    <property type="molecule type" value="Genomic_DNA"/>
</dbReference>
<evidence type="ECO:0000256" key="2">
    <source>
        <dbReference type="ARBA" id="ARBA00022714"/>
    </source>
</evidence>
<dbReference type="InterPro" id="IPR012675">
    <property type="entry name" value="Beta-grasp_dom_sf"/>
</dbReference>
<dbReference type="PANTHER" id="PTHR47354">
    <property type="entry name" value="NADH OXIDOREDUCTASE HCR"/>
    <property type="match status" value="1"/>
</dbReference>
<dbReference type="GeneID" id="93771077"/>
<dbReference type="Pfam" id="PF00970">
    <property type="entry name" value="FAD_binding_6"/>
    <property type="match status" value="1"/>
</dbReference>
<feature type="domain" description="FAD-binding FR-type" evidence="5">
    <location>
        <begin position="118"/>
        <end position="227"/>
    </location>
</feature>
<dbReference type="CDD" id="cd00207">
    <property type="entry name" value="fer2"/>
    <property type="match status" value="1"/>
</dbReference>
<accession>A0A542XLF4</accession>
<dbReference type="InterPro" id="IPR006058">
    <property type="entry name" value="2Fe2S_fd_BS"/>
</dbReference>
<dbReference type="Gene3D" id="2.40.30.10">
    <property type="entry name" value="Translation factors"/>
    <property type="match status" value="1"/>
</dbReference>
<dbReference type="InterPro" id="IPR017938">
    <property type="entry name" value="Riboflavin_synthase-like_b-brl"/>
</dbReference>
<dbReference type="InterPro" id="IPR039261">
    <property type="entry name" value="FNR_nucleotide-bd"/>
</dbReference>
<reference evidence="6 9" key="2">
    <citation type="submission" date="2021-03" db="EMBL/GenBank/DDBJ databases">
        <title>Whole genome shotgun sequence of Salinispora arenicola NBRC 105043.</title>
        <authorList>
            <person name="Komaki H."/>
            <person name="Tamura T."/>
        </authorList>
    </citation>
    <scope>NUCLEOTIDE SEQUENCE [LARGE SCALE GENOMIC DNA]</scope>
    <source>
        <strain evidence="6 9">NBRC 105043</strain>
    </source>
</reference>
<dbReference type="GO" id="GO:0051537">
    <property type="term" value="F:2 iron, 2 sulfur cluster binding"/>
    <property type="evidence" value="ECO:0007669"/>
    <property type="project" value="UniProtKB-KW"/>
</dbReference>
<evidence type="ECO:0000256" key="1">
    <source>
        <dbReference type="ARBA" id="ARBA00001974"/>
    </source>
</evidence>
<dbReference type="EMBL" id="VFOL01000001">
    <property type="protein sequence ID" value="TQL36685.1"/>
    <property type="molecule type" value="Genomic_DNA"/>
</dbReference>
<feature type="domain" description="2Fe-2S ferredoxin-type" evidence="4">
    <location>
        <begin position="18"/>
        <end position="110"/>
    </location>
</feature>
<dbReference type="InterPro" id="IPR017927">
    <property type="entry name" value="FAD-bd_FR_type"/>
</dbReference>
<dbReference type="AlphaFoldDB" id="A0A542XLF4"/>
<proteinExistence type="predicted"/>